<name>A0ABW2D9H3_9ACTN</name>
<dbReference type="Pfam" id="PF14087">
    <property type="entry name" value="DUF4267"/>
    <property type="match status" value="1"/>
</dbReference>
<organism evidence="2 3">
    <name type="scientific">Glycomyces mayteni</name>
    <dbReference type="NCBI Taxonomy" id="543887"/>
    <lineage>
        <taxon>Bacteria</taxon>
        <taxon>Bacillati</taxon>
        <taxon>Actinomycetota</taxon>
        <taxon>Actinomycetes</taxon>
        <taxon>Glycomycetales</taxon>
        <taxon>Glycomycetaceae</taxon>
        <taxon>Glycomyces</taxon>
    </lineage>
</organism>
<proteinExistence type="predicted"/>
<comment type="caution">
    <text evidence="2">The sequence shown here is derived from an EMBL/GenBank/DDBJ whole genome shotgun (WGS) entry which is preliminary data.</text>
</comment>
<keyword evidence="3" id="KW-1185">Reference proteome</keyword>
<dbReference type="InterPro" id="IPR025363">
    <property type="entry name" value="DUF4267"/>
</dbReference>
<accession>A0ABW2D9H3</accession>
<keyword evidence="1" id="KW-1133">Transmembrane helix</keyword>
<feature type="transmembrane region" description="Helical" evidence="1">
    <location>
        <begin position="7"/>
        <end position="28"/>
    </location>
</feature>
<sequence>MDTAAPIALWAAAALGAAFVALGVAAAVAPERASRSYGILATTPETRAWAAAAAWRDIAAGAAVIAVACTSPAPTAGLVVFALAVIPLGDMVILARHGVRAPRPFLPHAAGFAAACAVAAVLIAV</sequence>
<dbReference type="RefSeq" id="WP_382349019.1">
    <property type="nucleotide sequence ID" value="NZ_JBHMBP010000002.1"/>
</dbReference>
<feature type="transmembrane region" description="Helical" evidence="1">
    <location>
        <begin position="105"/>
        <end position="124"/>
    </location>
</feature>
<dbReference type="EMBL" id="JBHSYS010000002">
    <property type="protein sequence ID" value="MFC6957433.1"/>
    <property type="molecule type" value="Genomic_DNA"/>
</dbReference>
<evidence type="ECO:0000313" key="3">
    <source>
        <dbReference type="Proteomes" id="UP001596470"/>
    </source>
</evidence>
<protein>
    <submittedName>
        <fullName evidence="2">DUF4267 domain-containing protein</fullName>
    </submittedName>
</protein>
<keyword evidence="1" id="KW-0812">Transmembrane</keyword>
<keyword evidence="1" id="KW-0472">Membrane</keyword>
<evidence type="ECO:0000256" key="1">
    <source>
        <dbReference type="SAM" id="Phobius"/>
    </source>
</evidence>
<gene>
    <name evidence="2" type="ORF">ACFQS3_09515</name>
</gene>
<dbReference type="Proteomes" id="UP001596470">
    <property type="component" value="Unassembled WGS sequence"/>
</dbReference>
<evidence type="ECO:0000313" key="2">
    <source>
        <dbReference type="EMBL" id="MFC6957433.1"/>
    </source>
</evidence>
<reference evidence="3" key="1">
    <citation type="journal article" date="2019" name="Int. J. Syst. Evol. Microbiol.">
        <title>The Global Catalogue of Microorganisms (GCM) 10K type strain sequencing project: providing services to taxonomists for standard genome sequencing and annotation.</title>
        <authorList>
            <consortium name="The Broad Institute Genomics Platform"/>
            <consortium name="The Broad Institute Genome Sequencing Center for Infectious Disease"/>
            <person name="Wu L."/>
            <person name="Ma J."/>
        </authorList>
    </citation>
    <scope>NUCLEOTIDE SEQUENCE [LARGE SCALE GENOMIC DNA]</scope>
    <source>
        <strain evidence="3">KACC 12634</strain>
    </source>
</reference>